<name>A0A1E7LU95_9ACTN</name>
<sequence length="149" mass="16473">MGAIEKHEALMYGYRLGGPADNWAGLTNELVRYTDDVDGSPFLMPRVPWETEAMREENHSDYFGAAAEEQLAANGLGSLLLRTYSLGWEEDGHILAAVVHEPESGPLTLDPASMSAASQHDEALKRALSVLELRTRATEPEWFMASYYA</sequence>
<proteinExistence type="predicted"/>
<reference evidence="1 2" key="1">
    <citation type="journal article" date="2016" name="Front. Microbiol.">
        <title>Comparative Genomics Analysis of Streptomyces Species Reveals Their Adaptation to the Marine Environment and Their Diversity at the Genomic Level.</title>
        <authorList>
            <person name="Tian X."/>
            <person name="Zhang Z."/>
            <person name="Yang T."/>
            <person name="Chen M."/>
            <person name="Li J."/>
            <person name="Chen F."/>
            <person name="Yang J."/>
            <person name="Li W."/>
            <person name="Zhang B."/>
            <person name="Zhang Z."/>
            <person name="Wu J."/>
            <person name="Zhang C."/>
            <person name="Long L."/>
            <person name="Xiao J."/>
        </authorList>
    </citation>
    <scope>NUCLEOTIDE SEQUENCE [LARGE SCALE GENOMIC DNA]</scope>
    <source>
        <strain evidence="1 2">SCSIO M10372</strain>
    </source>
</reference>
<gene>
    <name evidence="1" type="ORF">AN221_16895</name>
</gene>
<dbReference type="OrthoDB" id="4197853at2"/>
<dbReference type="RefSeq" id="WP_070201670.1">
    <property type="nucleotide sequence ID" value="NZ_LJGZ01000083.1"/>
</dbReference>
<keyword evidence="2" id="KW-1185">Reference proteome</keyword>
<accession>A0A1E7LU95</accession>
<comment type="caution">
    <text evidence="1">The sequence shown here is derived from an EMBL/GenBank/DDBJ whole genome shotgun (WGS) entry which is preliminary data.</text>
</comment>
<dbReference type="EMBL" id="LJGZ01000083">
    <property type="protein sequence ID" value="OEV19483.1"/>
    <property type="molecule type" value="Genomic_DNA"/>
</dbReference>
<dbReference type="Proteomes" id="UP000175971">
    <property type="component" value="Unassembled WGS sequence"/>
</dbReference>
<organism evidence="1 2">
    <name type="scientific">Streptomyces nanshensis</name>
    <dbReference type="NCBI Taxonomy" id="518642"/>
    <lineage>
        <taxon>Bacteria</taxon>
        <taxon>Bacillati</taxon>
        <taxon>Actinomycetota</taxon>
        <taxon>Actinomycetes</taxon>
        <taxon>Kitasatosporales</taxon>
        <taxon>Streptomycetaceae</taxon>
        <taxon>Streptomyces</taxon>
    </lineage>
</organism>
<protein>
    <submittedName>
        <fullName evidence="1">Uncharacterized protein</fullName>
    </submittedName>
</protein>
<evidence type="ECO:0000313" key="2">
    <source>
        <dbReference type="Proteomes" id="UP000175971"/>
    </source>
</evidence>
<dbReference type="AlphaFoldDB" id="A0A1E7LU95"/>
<evidence type="ECO:0000313" key="1">
    <source>
        <dbReference type="EMBL" id="OEV19483.1"/>
    </source>
</evidence>
<dbReference type="PATRIC" id="fig|518642.7.peg.4740"/>